<dbReference type="EMBL" id="BJTG01000001">
    <property type="protein sequence ID" value="GEJ55440.1"/>
    <property type="molecule type" value="Genomic_DNA"/>
</dbReference>
<protein>
    <submittedName>
        <fullName evidence="8">Transport-related membrane protein</fullName>
    </submittedName>
</protein>
<keyword evidence="5 6" id="KW-0472">Membrane</keyword>
<feature type="transmembrane region" description="Helical" evidence="6">
    <location>
        <begin position="21"/>
        <end position="44"/>
    </location>
</feature>
<dbReference type="AlphaFoldDB" id="A0A7I9VH29"/>
<dbReference type="GO" id="GO:0005886">
    <property type="term" value="C:plasma membrane"/>
    <property type="evidence" value="ECO:0007669"/>
    <property type="project" value="UniProtKB-SubCell"/>
</dbReference>
<keyword evidence="2" id="KW-1003">Cell membrane</keyword>
<dbReference type="PANTHER" id="PTHR32309">
    <property type="entry name" value="TYROSINE-PROTEIN KINASE"/>
    <property type="match status" value="1"/>
</dbReference>
<evidence type="ECO:0000313" key="8">
    <source>
        <dbReference type="EMBL" id="GEJ55440.1"/>
    </source>
</evidence>
<organism evidence="8 9">
    <name type="scientific">Anaeromyxobacter diazotrophicus</name>
    <dbReference type="NCBI Taxonomy" id="2590199"/>
    <lineage>
        <taxon>Bacteria</taxon>
        <taxon>Pseudomonadati</taxon>
        <taxon>Myxococcota</taxon>
        <taxon>Myxococcia</taxon>
        <taxon>Myxococcales</taxon>
        <taxon>Cystobacterineae</taxon>
        <taxon>Anaeromyxobacteraceae</taxon>
        <taxon>Anaeromyxobacter</taxon>
    </lineage>
</organism>
<evidence type="ECO:0000256" key="5">
    <source>
        <dbReference type="ARBA" id="ARBA00023136"/>
    </source>
</evidence>
<keyword evidence="9" id="KW-1185">Reference proteome</keyword>
<evidence type="ECO:0000313" key="9">
    <source>
        <dbReference type="Proteomes" id="UP000503640"/>
    </source>
</evidence>
<feature type="domain" description="Polysaccharide chain length determinant N-terminal" evidence="7">
    <location>
        <begin position="17"/>
        <end position="106"/>
    </location>
</feature>
<dbReference type="InterPro" id="IPR050445">
    <property type="entry name" value="Bact_polysacc_biosynth/exp"/>
</dbReference>
<sequence length="399" mass="43807">MSGTSQTFDLSFLRDRRAQKRIGAITAGFVIVGLLYVLLAPRWYRSVVTVVPAKSQKGSGLSSMLSGELGGLAAGLADGAMGVGADVQRIVAVLQSNDVSDAVIAKFDLKKRYDEKYQETTREVLWRHCDLKALPKPGLVQLSCEDTDPRFVQQLLGFFADYGNQVFRRVGVSSASEQVRFLDKRVGELRLQADQAAAHMRDFQEKYQIVDLETQTKAVVGAMASLNSQRISKQLELEYAQTFSSGDEATTRQLESQLSVVDRKLRSMEEERPATPLASAKATIRRPSNGMFPAALTVPKLRAEFETLYRDRKVAEATLIFALERLEAAKADEARDTSTFLVLDPPALPTRPTRPKRLATAVLALLLGLGTAVAFEWWSSGRGRAPSNSVAEPVARAVV</sequence>
<gene>
    <name evidence="8" type="ORF">AMYX_01810</name>
</gene>
<accession>A0A7I9VH29</accession>
<evidence type="ECO:0000256" key="6">
    <source>
        <dbReference type="SAM" id="Phobius"/>
    </source>
</evidence>
<proteinExistence type="predicted"/>
<dbReference type="PANTHER" id="PTHR32309:SF13">
    <property type="entry name" value="FERRIC ENTEROBACTIN TRANSPORT PROTEIN FEPE"/>
    <property type="match status" value="1"/>
</dbReference>
<evidence type="ECO:0000256" key="3">
    <source>
        <dbReference type="ARBA" id="ARBA00022692"/>
    </source>
</evidence>
<dbReference type="GO" id="GO:0004713">
    <property type="term" value="F:protein tyrosine kinase activity"/>
    <property type="evidence" value="ECO:0007669"/>
    <property type="project" value="TreeGrafter"/>
</dbReference>
<dbReference type="Pfam" id="PF02706">
    <property type="entry name" value="Wzz"/>
    <property type="match status" value="1"/>
</dbReference>
<dbReference type="InterPro" id="IPR003856">
    <property type="entry name" value="LPS_length_determ_N"/>
</dbReference>
<dbReference type="Proteomes" id="UP000503640">
    <property type="component" value="Unassembled WGS sequence"/>
</dbReference>
<evidence type="ECO:0000256" key="1">
    <source>
        <dbReference type="ARBA" id="ARBA00004651"/>
    </source>
</evidence>
<keyword evidence="4 6" id="KW-1133">Transmembrane helix</keyword>
<reference evidence="9" key="1">
    <citation type="journal article" date="2020" name="Appl. Environ. Microbiol.">
        <title>Diazotrophic Anaeromyxobacter Isolates from Soils.</title>
        <authorList>
            <person name="Masuda Y."/>
            <person name="Yamanaka H."/>
            <person name="Xu Z.X."/>
            <person name="Shiratori Y."/>
            <person name="Aono T."/>
            <person name="Amachi S."/>
            <person name="Senoo K."/>
            <person name="Itoh H."/>
        </authorList>
    </citation>
    <scope>NUCLEOTIDE SEQUENCE [LARGE SCALE GENOMIC DNA]</scope>
    <source>
        <strain evidence="9">R267</strain>
    </source>
</reference>
<evidence type="ECO:0000259" key="7">
    <source>
        <dbReference type="Pfam" id="PF02706"/>
    </source>
</evidence>
<comment type="caution">
    <text evidence="8">The sequence shown here is derived from an EMBL/GenBank/DDBJ whole genome shotgun (WGS) entry which is preliminary data.</text>
</comment>
<evidence type="ECO:0000256" key="2">
    <source>
        <dbReference type="ARBA" id="ARBA00022475"/>
    </source>
</evidence>
<evidence type="ECO:0000256" key="4">
    <source>
        <dbReference type="ARBA" id="ARBA00022989"/>
    </source>
</evidence>
<comment type="subcellular location">
    <subcellularLocation>
        <location evidence="1">Cell membrane</location>
        <topology evidence="1">Multi-pass membrane protein</topology>
    </subcellularLocation>
</comment>
<keyword evidence="3 6" id="KW-0812">Transmembrane</keyword>
<name>A0A7I9VH29_9BACT</name>